<comment type="caution">
    <text evidence="1">The sequence shown here is derived from an EMBL/GenBank/DDBJ whole genome shotgun (WGS) entry which is preliminary data.</text>
</comment>
<organism evidence="1 2">
    <name type="scientific">Pelomonas candidula</name>
    <dbReference type="NCBI Taxonomy" id="3299025"/>
    <lineage>
        <taxon>Bacteria</taxon>
        <taxon>Pseudomonadati</taxon>
        <taxon>Pseudomonadota</taxon>
        <taxon>Betaproteobacteria</taxon>
        <taxon>Burkholderiales</taxon>
        <taxon>Sphaerotilaceae</taxon>
        <taxon>Roseateles</taxon>
    </lineage>
</organism>
<dbReference type="InterPro" id="IPR023299">
    <property type="entry name" value="ATPase_P-typ_cyto_dom_N"/>
</dbReference>
<dbReference type="Gene3D" id="3.40.1110.10">
    <property type="entry name" value="Calcium-transporting ATPase, cytoplasmic domain N"/>
    <property type="match status" value="1"/>
</dbReference>
<sequence>MAMDLLCTDKAGTLTQDRIFLKRHLDLRGNESERVLQYAWLNSHFQSRLKNLLDVAVLEHVELHKTLGIDQGYANVDEVPFDFSRRCMSVVVSTPAGKHVLICKGPARSRSARWPTSSLGVR</sequence>
<dbReference type="EMBL" id="JBIGIC010000002">
    <property type="protein sequence ID" value="MFG6486228.1"/>
    <property type="molecule type" value="Genomic_DNA"/>
</dbReference>
<protein>
    <submittedName>
        <fullName evidence="1">Uncharacterized protein</fullName>
    </submittedName>
</protein>
<dbReference type="Gene3D" id="3.40.50.1000">
    <property type="entry name" value="HAD superfamily/HAD-like"/>
    <property type="match status" value="1"/>
</dbReference>
<reference evidence="1 2" key="1">
    <citation type="submission" date="2024-08" db="EMBL/GenBank/DDBJ databases">
        <authorList>
            <person name="Lu H."/>
        </authorList>
    </citation>
    <scope>NUCLEOTIDE SEQUENCE [LARGE SCALE GENOMIC DNA]</scope>
    <source>
        <strain evidence="1 2">BYS78W</strain>
    </source>
</reference>
<evidence type="ECO:0000313" key="1">
    <source>
        <dbReference type="EMBL" id="MFG6486228.1"/>
    </source>
</evidence>
<dbReference type="SUPFAM" id="SSF81660">
    <property type="entry name" value="Metal cation-transporting ATPase, ATP-binding domain N"/>
    <property type="match status" value="1"/>
</dbReference>
<dbReference type="InterPro" id="IPR023214">
    <property type="entry name" value="HAD_sf"/>
</dbReference>
<dbReference type="Proteomes" id="UP001606134">
    <property type="component" value="Unassembled WGS sequence"/>
</dbReference>
<accession>A0ABW7H977</accession>
<keyword evidence="2" id="KW-1185">Reference proteome</keyword>
<name>A0ABW7H977_9BURK</name>
<evidence type="ECO:0000313" key="2">
    <source>
        <dbReference type="Proteomes" id="UP001606134"/>
    </source>
</evidence>
<proteinExistence type="predicted"/>
<gene>
    <name evidence="1" type="ORF">ACG04R_06055</name>
</gene>